<dbReference type="HOGENOM" id="CLU_2523795_0_0_3"/>
<dbReference type="Proteomes" id="UP000003172">
    <property type="component" value="Unassembled WGS sequence"/>
</dbReference>
<evidence type="ECO:0000313" key="2">
    <source>
        <dbReference type="Proteomes" id="UP000003172"/>
    </source>
</evidence>
<protein>
    <recommendedName>
        <fullName evidence="3">PNPLA domain-containing protein</fullName>
    </recommendedName>
</protein>
<dbReference type="InterPro" id="IPR016035">
    <property type="entry name" value="Acyl_Trfase/lysoPLipase"/>
</dbReference>
<dbReference type="Gene3D" id="3.40.1090.10">
    <property type="entry name" value="Cytosolic phospholipase A2 catalytic domain"/>
    <property type="match status" value="1"/>
</dbReference>
<comment type="caution">
    <text evidence="1">The sequence shown here is derived from an EMBL/GenBank/DDBJ whole genome shotgun (WGS) entry which is preliminary data.</text>
</comment>
<reference evidence="1 2" key="1">
    <citation type="submission" date="2012-04" db="EMBL/GenBank/DDBJ databases">
        <authorList>
            <person name="Genoscope - CEA"/>
        </authorList>
    </citation>
    <scope>NUCLEOTIDE SEQUENCE [LARGE SCALE GENOMIC DNA]</scope>
    <source>
        <strain evidence="1 2">9717</strain>
    </source>
</reference>
<organism evidence="1 2">
    <name type="scientific">Microcystis aeruginosa PCC 9717</name>
    <dbReference type="NCBI Taxonomy" id="1160286"/>
    <lineage>
        <taxon>Bacteria</taxon>
        <taxon>Bacillati</taxon>
        <taxon>Cyanobacteriota</taxon>
        <taxon>Cyanophyceae</taxon>
        <taxon>Oscillatoriophycideae</taxon>
        <taxon>Chroococcales</taxon>
        <taxon>Microcystaceae</taxon>
        <taxon>Microcystis</taxon>
    </lineage>
</organism>
<dbReference type="AlphaFoldDB" id="I4FV25"/>
<evidence type="ECO:0000313" key="1">
    <source>
        <dbReference type="EMBL" id="CCH99500.1"/>
    </source>
</evidence>
<dbReference type="RefSeq" id="WP_002762862.1">
    <property type="nucleotide sequence ID" value="NZ_HE972759.1"/>
</dbReference>
<proteinExistence type="predicted"/>
<evidence type="ECO:0008006" key="3">
    <source>
        <dbReference type="Google" id="ProtNLM"/>
    </source>
</evidence>
<dbReference type="SUPFAM" id="SSF52151">
    <property type="entry name" value="FabD/lysophospholipase-like"/>
    <property type="match status" value="1"/>
</dbReference>
<gene>
    <name evidence="1" type="ORF">MICAB_6320004</name>
</gene>
<accession>I4FV25</accession>
<sequence>MENSKNFSILSLDGGGIRGMLTATLLVTLENEIKAINPEYNLTNCFDFWLFGLCYAMDEDYKGWNPYLERHLAIFVNCFCSRAN</sequence>
<dbReference type="EMBL" id="CAII01000593">
    <property type="protein sequence ID" value="CCH99500.1"/>
    <property type="molecule type" value="Genomic_DNA"/>
</dbReference>
<name>I4FV25_MICAE</name>